<protein>
    <submittedName>
        <fullName evidence="1">Uncharacterized protein</fullName>
    </submittedName>
</protein>
<dbReference type="RefSeq" id="WP_175360277.1">
    <property type="nucleotide sequence ID" value="NZ_JABFMS010000019.1"/>
</dbReference>
<comment type="caution">
    <text evidence="1">The sequence shown here is derived from an EMBL/GenBank/DDBJ whole genome shotgun (WGS) entry which is preliminary data.</text>
</comment>
<evidence type="ECO:0000313" key="2">
    <source>
        <dbReference type="Proteomes" id="UP000562723"/>
    </source>
</evidence>
<accession>A0AAJ3KVV9</accession>
<proteinExistence type="predicted"/>
<dbReference type="EMBL" id="JABFMS010000019">
    <property type="protein sequence ID" value="NUT81828.1"/>
    <property type="molecule type" value="Genomic_DNA"/>
</dbReference>
<dbReference type="Proteomes" id="UP000562723">
    <property type="component" value="Unassembled WGS sequence"/>
</dbReference>
<organism evidence="1 2">
    <name type="scientific">Pseudomonas brassicacearum</name>
    <dbReference type="NCBI Taxonomy" id="930166"/>
    <lineage>
        <taxon>Bacteria</taxon>
        <taxon>Pseudomonadati</taxon>
        <taxon>Pseudomonadota</taxon>
        <taxon>Gammaproteobacteria</taxon>
        <taxon>Pseudomonadales</taxon>
        <taxon>Pseudomonadaceae</taxon>
        <taxon>Pseudomonas</taxon>
    </lineage>
</organism>
<sequence length="92" mass="10482">MRYFSITGFYPDNKKDDSLQFETCIKNAEQNEALARTTEAKPFNAVEPGELEITEKQLKKIEKILDMKFPAGLEYFIGTRADAPSTKTRSKS</sequence>
<dbReference type="InterPro" id="IPR049810">
    <property type="entry name" value="S6_alt_immun-like"/>
</dbReference>
<reference evidence="1 2" key="1">
    <citation type="journal article" date="2020" name="Front. Plant Sci.">
        <title>Isolation of Rhizosphere Bacteria That Improve Quality and Water Stress Tolerance in Greenhouse Ornamentals.</title>
        <authorList>
            <person name="Nordstedt N.P."/>
            <person name="Jones M.L."/>
        </authorList>
    </citation>
    <scope>NUCLEOTIDE SEQUENCE [LARGE SCALE GENOMIC DNA]</scope>
    <source>
        <strain evidence="1 2">C2F7</strain>
    </source>
</reference>
<gene>
    <name evidence="1" type="ORF">HNO85_12860</name>
</gene>
<dbReference type="NCBIfam" id="NF040643">
    <property type="entry name" value="S6_alt_immun"/>
    <property type="match status" value="1"/>
</dbReference>
<dbReference type="AlphaFoldDB" id="A0AAJ3KVV9"/>
<evidence type="ECO:0000313" key="1">
    <source>
        <dbReference type="EMBL" id="NUT81828.1"/>
    </source>
</evidence>
<name>A0AAJ3KVV9_9PSED</name>